<accession>A0A8H2Y1Z5</accession>
<dbReference type="Proteomes" id="UP000663843">
    <property type="component" value="Unassembled WGS sequence"/>
</dbReference>
<comment type="caution">
    <text evidence="1">The sequence shown here is derived from an EMBL/GenBank/DDBJ whole genome shotgun (WGS) entry which is preliminary data.</text>
</comment>
<name>A0A8H2Y1Z5_9AGAM</name>
<dbReference type="Gene3D" id="3.80.10.10">
    <property type="entry name" value="Ribonuclease Inhibitor"/>
    <property type="match status" value="1"/>
</dbReference>
<feature type="non-terminal residue" evidence="1">
    <location>
        <position position="1"/>
    </location>
</feature>
<proteinExistence type="predicted"/>
<reference evidence="1" key="1">
    <citation type="submission" date="2021-01" db="EMBL/GenBank/DDBJ databases">
        <authorList>
            <person name="Kaushik A."/>
        </authorList>
    </citation>
    <scope>NUCLEOTIDE SEQUENCE</scope>
    <source>
        <strain evidence="1">AG2-2IIIB</strain>
    </source>
</reference>
<sequence length="580" mass="66212">PFFILQRYYLSKMTSLFIQAPCSVTLNWEDASSSLATGLEMYLDLCLSLETKYPRVASTSNLVDRIDSKLTGLYSNMEQQLFRSRGALARTRNRLASPLYRFPEEILSQIFMEVIHDHHPTSEGIAPLSMEDHLTYTYRGLHTLIRVCSVWKNVALRRAALWSTIPILNSAFGSSTGYQMYQETKLSLQRAVGAGLHFAGVLGVGDYRKTGLLVDYIPRFQTINIKSQYLRSIHDFLEMVLNSGIPSSLQELSINHVHHINCKRSESLPHDIDYLSFHGCHHRPTFNQLIRSVSVLRVSGIPFHWETINFSARLVELRVQEVTLGYESELNHFLKAVASATQLRELTIISLSAFPDPLDSDIPSPVSVELPNLQSLYIQDLYFNVLDRILTNINPGSHRLTLYLTEKSLCTGNLEAGSFEEDEVDPSDLCELLGNTPIDTLMLYGHCGEHWVEGPVLRQILSSIPKLKTLKMSHWDFDTECLDALERRPREPFPRLQNLHITGTKIYDIDGLKNVISSHPIRNLDIGASIWKGDMFMQVWDRLEPGSDLANWLKSQVRNVRLRKFSYEAPEFLTATWQLW</sequence>
<dbReference type="SUPFAM" id="SSF52047">
    <property type="entry name" value="RNI-like"/>
    <property type="match status" value="1"/>
</dbReference>
<evidence type="ECO:0000313" key="2">
    <source>
        <dbReference type="Proteomes" id="UP000663843"/>
    </source>
</evidence>
<gene>
    <name evidence="1" type="ORF">RDB_LOCUS71614</name>
</gene>
<dbReference type="EMBL" id="CAJMWT010002258">
    <property type="protein sequence ID" value="CAE6437563.1"/>
    <property type="molecule type" value="Genomic_DNA"/>
</dbReference>
<protein>
    <submittedName>
        <fullName evidence="1">Uncharacterized protein</fullName>
    </submittedName>
</protein>
<organism evidence="1 2">
    <name type="scientific">Rhizoctonia solani</name>
    <dbReference type="NCBI Taxonomy" id="456999"/>
    <lineage>
        <taxon>Eukaryota</taxon>
        <taxon>Fungi</taxon>
        <taxon>Dikarya</taxon>
        <taxon>Basidiomycota</taxon>
        <taxon>Agaricomycotina</taxon>
        <taxon>Agaricomycetes</taxon>
        <taxon>Cantharellales</taxon>
        <taxon>Ceratobasidiaceae</taxon>
        <taxon>Rhizoctonia</taxon>
    </lineage>
</organism>
<dbReference type="InterPro" id="IPR032675">
    <property type="entry name" value="LRR_dom_sf"/>
</dbReference>
<dbReference type="AlphaFoldDB" id="A0A8H2Y1Z5"/>
<evidence type="ECO:0000313" key="1">
    <source>
        <dbReference type="EMBL" id="CAE6437563.1"/>
    </source>
</evidence>